<comment type="caution">
    <text evidence="1">The sequence shown here is derived from an EMBL/GenBank/DDBJ whole genome shotgun (WGS) entry which is preliminary data.</text>
</comment>
<reference evidence="1 2" key="1">
    <citation type="submission" date="2024-04" db="EMBL/GenBank/DDBJ databases">
        <title>Defined microbial consortia suppress multidrug-resistant proinflammatory Enterobacteriaceae via ecological control.</title>
        <authorList>
            <person name="Furuichi M."/>
            <person name="Kawaguchi T."/>
            <person name="Pust M."/>
            <person name="Yasuma K."/>
            <person name="Plichta D."/>
            <person name="Hasegawa N."/>
            <person name="Ohya T."/>
            <person name="Bhattarai S."/>
            <person name="Sasajima S."/>
            <person name="Aoto Y."/>
            <person name="Tuganbaev T."/>
            <person name="Yaginuma M."/>
            <person name="Ueda M."/>
            <person name="Okahashi N."/>
            <person name="Amafuji K."/>
            <person name="Kiridooshi Y."/>
            <person name="Sugita K."/>
            <person name="Strazar M."/>
            <person name="Skelly A."/>
            <person name="Suda W."/>
            <person name="Hattori M."/>
            <person name="Nakamoto N."/>
            <person name="Caballero S."/>
            <person name="Norman J."/>
            <person name="Olle B."/>
            <person name="Tanoue T."/>
            <person name="Arita M."/>
            <person name="Bucci V."/>
            <person name="Atarashi K."/>
            <person name="Xavier R."/>
            <person name="Honda K."/>
        </authorList>
    </citation>
    <scope>NUCLEOTIDE SEQUENCE [LARGE SCALE GENOMIC DNA]</scope>
    <source>
        <strain evidence="2">k34-0107-D12</strain>
    </source>
</reference>
<name>A0ABQ0BZJ0_9FIRM</name>
<dbReference type="Proteomes" id="UP001600941">
    <property type="component" value="Unassembled WGS sequence"/>
</dbReference>
<evidence type="ECO:0000313" key="1">
    <source>
        <dbReference type="EMBL" id="GAA6501935.1"/>
    </source>
</evidence>
<gene>
    <name evidence="1" type="ORF">K340107D12_47510</name>
</gene>
<dbReference type="InterPro" id="IPR014998">
    <property type="entry name" value="DUF1848"/>
</dbReference>
<dbReference type="Pfam" id="PF08902">
    <property type="entry name" value="DUF1848"/>
    <property type="match status" value="1"/>
</dbReference>
<proteinExistence type="predicted"/>
<dbReference type="EMBL" id="BAABZQ010000001">
    <property type="protein sequence ID" value="GAA6501935.1"/>
    <property type="molecule type" value="Genomic_DNA"/>
</dbReference>
<sequence length="313" mass="36002">MILSVSRRTDIPAYYRDWFFKRIEEGYACVRNPFNFHQVSRISLKPEVVDCIVFWTKNPVPMFEKLPLLDPYMYYFQFTLTGYGRDVEPGLPDKKQVLIPAFQTLAETIGAERVVWRYDPVFFNARYTPQYHLRAFSGIAEALEGYTERVVISFLDYYPKIKKNLEMLECENLEEESLGRFAGELARTAHVHGMEIVTCAEKADLQKYGIAHGSCVDGELIRRLCGCSLDVKKDKNQRSECGCVESIDIGAYDTCPHGCLYCYANQSSRAAAAGRRRYTAESPILCSEILPEDKVTERKVKSLKRMQESWILI</sequence>
<keyword evidence="2" id="KW-1185">Reference proteome</keyword>
<evidence type="ECO:0000313" key="2">
    <source>
        <dbReference type="Proteomes" id="UP001600941"/>
    </source>
</evidence>
<dbReference type="RefSeq" id="WP_033141289.1">
    <property type="nucleotide sequence ID" value="NZ_AP031413.1"/>
</dbReference>
<protein>
    <submittedName>
        <fullName evidence="1">DUF1848 domain-containing protein</fullName>
    </submittedName>
</protein>
<accession>A0ABQ0BZJ0</accession>
<organism evidence="1 2">
    <name type="scientific">Blautia parvula</name>
    <dbReference type="NCBI Taxonomy" id="2877527"/>
    <lineage>
        <taxon>Bacteria</taxon>
        <taxon>Bacillati</taxon>
        <taxon>Bacillota</taxon>
        <taxon>Clostridia</taxon>
        <taxon>Lachnospirales</taxon>
        <taxon>Lachnospiraceae</taxon>
        <taxon>Blautia</taxon>
    </lineage>
</organism>